<organism evidence="3">
    <name type="scientific">Capitella teleta</name>
    <name type="common">Polychaete worm</name>
    <dbReference type="NCBI Taxonomy" id="283909"/>
    <lineage>
        <taxon>Eukaryota</taxon>
        <taxon>Metazoa</taxon>
        <taxon>Spiralia</taxon>
        <taxon>Lophotrochozoa</taxon>
        <taxon>Annelida</taxon>
        <taxon>Polychaeta</taxon>
        <taxon>Sedentaria</taxon>
        <taxon>Scolecida</taxon>
        <taxon>Capitellidae</taxon>
        <taxon>Capitella</taxon>
    </lineage>
</organism>
<dbReference type="InterPro" id="IPR038927">
    <property type="entry name" value="C6orf163"/>
</dbReference>
<evidence type="ECO:0000313" key="5">
    <source>
        <dbReference type="Proteomes" id="UP000014760"/>
    </source>
</evidence>
<gene>
    <name evidence="3" type="ORF">CAPTEDRAFT_223684</name>
</gene>
<feature type="region of interest" description="Disordered" evidence="2">
    <location>
        <begin position="1"/>
        <end position="26"/>
    </location>
</feature>
<evidence type="ECO:0000313" key="3">
    <source>
        <dbReference type="EMBL" id="ELU16295.1"/>
    </source>
</evidence>
<keyword evidence="5" id="KW-1185">Reference proteome</keyword>
<dbReference type="AlphaFoldDB" id="R7VJY0"/>
<dbReference type="EnsemblMetazoa" id="CapteT223684">
    <property type="protein sequence ID" value="CapteP223684"/>
    <property type="gene ID" value="CapteG223684"/>
</dbReference>
<dbReference type="EMBL" id="AMQN01017496">
    <property type="status" value="NOT_ANNOTATED_CDS"/>
    <property type="molecule type" value="Genomic_DNA"/>
</dbReference>
<keyword evidence="1" id="KW-0175">Coiled coil</keyword>
<protein>
    <submittedName>
        <fullName evidence="3 4">Uncharacterized protein</fullName>
    </submittedName>
</protein>
<dbReference type="HOGENOM" id="CLU_919262_0_0_1"/>
<evidence type="ECO:0000313" key="4">
    <source>
        <dbReference type="EnsemblMetazoa" id="CapteP223684"/>
    </source>
</evidence>
<accession>R7VJY0</accession>
<proteinExistence type="predicted"/>
<evidence type="ECO:0000256" key="2">
    <source>
        <dbReference type="SAM" id="MobiDB-lite"/>
    </source>
</evidence>
<evidence type="ECO:0000256" key="1">
    <source>
        <dbReference type="SAM" id="Coils"/>
    </source>
</evidence>
<dbReference type="OMA" id="ECLKVEM"/>
<reference evidence="4" key="3">
    <citation type="submission" date="2015-06" db="UniProtKB">
        <authorList>
            <consortium name="EnsemblMetazoa"/>
        </authorList>
    </citation>
    <scope>IDENTIFICATION</scope>
</reference>
<dbReference type="Proteomes" id="UP000014760">
    <property type="component" value="Unassembled WGS sequence"/>
</dbReference>
<dbReference type="EMBL" id="KB293191">
    <property type="protein sequence ID" value="ELU16295.1"/>
    <property type="molecule type" value="Genomic_DNA"/>
</dbReference>
<name>R7VJY0_CAPTE</name>
<dbReference type="PANTHER" id="PTHR34645">
    <property type="entry name" value="SIMILAR TO HYPOTHETICAL PROTEIN"/>
    <property type="match status" value="1"/>
</dbReference>
<dbReference type="OrthoDB" id="8774892at2759"/>
<reference evidence="5" key="1">
    <citation type="submission" date="2012-12" db="EMBL/GenBank/DDBJ databases">
        <authorList>
            <person name="Hellsten U."/>
            <person name="Grimwood J."/>
            <person name="Chapman J.A."/>
            <person name="Shapiro H."/>
            <person name="Aerts A."/>
            <person name="Otillar R.P."/>
            <person name="Terry A.Y."/>
            <person name="Boore J.L."/>
            <person name="Simakov O."/>
            <person name="Marletaz F."/>
            <person name="Cho S.-J."/>
            <person name="Edsinger-Gonzales E."/>
            <person name="Havlak P."/>
            <person name="Kuo D.-H."/>
            <person name="Larsson T."/>
            <person name="Lv J."/>
            <person name="Arendt D."/>
            <person name="Savage R."/>
            <person name="Osoegawa K."/>
            <person name="de Jong P."/>
            <person name="Lindberg D.R."/>
            <person name="Seaver E.C."/>
            <person name="Weisblat D.A."/>
            <person name="Putnam N.H."/>
            <person name="Grigoriev I.V."/>
            <person name="Rokhsar D.S."/>
        </authorList>
    </citation>
    <scope>NUCLEOTIDE SEQUENCE</scope>
    <source>
        <strain evidence="5">I ESC-2004</strain>
    </source>
</reference>
<feature type="coiled-coil region" evidence="1">
    <location>
        <begin position="67"/>
        <end position="151"/>
    </location>
</feature>
<reference evidence="3 5" key="2">
    <citation type="journal article" date="2013" name="Nature">
        <title>Insights into bilaterian evolution from three spiralian genomes.</title>
        <authorList>
            <person name="Simakov O."/>
            <person name="Marletaz F."/>
            <person name="Cho S.J."/>
            <person name="Edsinger-Gonzales E."/>
            <person name="Havlak P."/>
            <person name="Hellsten U."/>
            <person name="Kuo D.H."/>
            <person name="Larsson T."/>
            <person name="Lv J."/>
            <person name="Arendt D."/>
            <person name="Savage R."/>
            <person name="Osoegawa K."/>
            <person name="de Jong P."/>
            <person name="Grimwood J."/>
            <person name="Chapman J.A."/>
            <person name="Shapiro H."/>
            <person name="Aerts A."/>
            <person name="Otillar R.P."/>
            <person name="Terry A.Y."/>
            <person name="Boore J.L."/>
            <person name="Grigoriev I.V."/>
            <person name="Lindberg D.R."/>
            <person name="Seaver E.C."/>
            <person name="Weisblat D.A."/>
            <person name="Putnam N.H."/>
            <person name="Rokhsar D.S."/>
        </authorList>
    </citation>
    <scope>NUCLEOTIDE SEQUENCE</scope>
    <source>
        <strain evidence="3 5">I ESC-2004</strain>
    </source>
</reference>
<dbReference type="PANTHER" id="PTHR34645:SF1">
    <property type="entry name" value="GENE 136-RELATED"/>
    <property type="match status" value="1"/>
</dbReference>
<feature type="coiled-coil region" evidence="1">
    <location>
        <begin position="183"/>
        <end position="259"/>
    </location>
</feature>
<sequence>MMTSASAPLRPNNITLPELLAGQPRNTNRRYEQTKPVLIQSFTHHNIVDLGKELHQRTLQRCADEQRSLVQATKEAIRAEAAKAKEEALMKAAKAAKLEQENVVTKLNRLHERDVKREILKVEADSKNLALKQLQKERDVWQSKLHDAVAAKEIELKKISEGKVEEARQEERQKAELAAREQVKIHQAEIIRLMEENRQEREKVKLTLEELKEKEKLAALADLKEKEQCIAQEKLNLQKHIFERQIAALTDMIKEVEGQVDSKIAIITQLHQAKRRVEKELLETRVEFEAFITSVQPYQGEPRAEYVMPPLRSMQVTEK</sequence>